<evidence type="ECO:0000313" key="2">
    <source>
        <dbReference type="EMBL" id="MCD9643284.1"/>
    </source>
</evidence>
<gene>
    <name evidence="2" type="ORF">HAX54_030626</name>
</gene>
<dbReference type="Proteomes" id="UP000823775">
    <property type="component" value="Unassembled WGS sequence"/>
</dbReference>
<organism evidence="2 3">
    <name type="scientific">Datura stramonium</name>
    <name type="common">Jimsonweed</name>
    <name type="synonym">Common thornapple</name>
    <dbReference type="NCBI Taxonomy" id="4076"/>
    <lineage>
        <taxon>Eukaryota</taxon>
        <taxon>Viridiplantae</taxon>
        <taxon>Streptophyta</taxon>
        <taxon>Embryophyta</taxon>
        <taxon>Tracheophyta</taxon>
        <taxon>Spermatophyta</taxon>
        <taxon>Magnoliopsida</taxon>
        <taxon>eudicotyledons</taxon>
        <taxon>Gunneridae</taxon>
        <taxon>Pentapetalae</taxon>
        <taxon>asterids</taxon>
        <taxon>lamiids</taxon>
        <taxon>Solanales</taxon>
        <taxon>Solanaceae</taxon>
        <taxon>Solanoideae</taxon>
        <taxon>Datureae</taxon>
        <taxon>Datura</taxon>
    </lineage>
</organism>
<comment type="caution">
    <text evidence="2">The sequence shown here is derived from an EMBL/GenBank/DDBJ whole genome shotgun (WGS) entry which is preliminary data.</text>
</comment>
<protein>
    <recommendedName>
        <fullName evidence="1">Putative plant transposon protein domain-containing protein</fullName>
    </recommendedName>
</protein>
<keyword evidence="3" id="KW-1185">Reference proteome</keyword>
<feature type="non-terminal residue" evidence="2">
    <location>
        <position position="1"/>
    </location>
</feature>
<sequence length="188" mass="21489">SVIVAEKRRKKGRPRKTKASYLAFKAGPARRFGAKAVEPHGLTWFNTKKEAKYAPENWTDEGLLALEFPAILDKIHELGAGYIFNEPERCNLTFVREFYANWGTSFGESTKVKIRGQVVRFKTKWLNAFLETPAVDTSEYFILLEKPPYRDIHYTLCGVNSSARWARDHNGTYSTLAFAYLMSRPITG</sequence>
<name>A0ABS8VB08_DATST</name>
<feature type="domain" description="Putative plant transposon protein" evidence="1">
    <location>
        <begin position="80"/>
        <end position="170"/>
    </location>
</feature>
<dbReference type="InterPro" id="IPR046796">
    <property type="entry name" value="Transposase_32_dom"/>
</dbReference>
<evidence type="ECO:0000259" key="1">
    <source>
        <dbReference type="Pfam" id="PF20167"/>
    </source>
</evidence>
<feature type="non-terminal residue" evidence="2">
    <location>
        <position position="188"/>
    </location>
</feature>
<dbReference type="EMBL" id="JACEIK010003850">
    <property type="protein sequence ID" value="MCD9643284.1"/>
    <property type="molecule type" value="Genomic_DNA"/>
</dbReference>
<proteinExistence type="predicted"/>
<dbReference type="Pfam" id="PF20167">
    <property type="entry name" value="Transposase_32"/>
    <property type="match status" value="1"/>
</dbReference>
<accession>A0ABS8VB08</accession>
<evidence type="ECO:0000313" key="3">
    <source>
        <dbReference type="Proteomes" id="UP000823775"/>
    </source>
</evidence>
<reference evidence="2 3" key="1">
    <citation type="journal article" date="2021" name="BMC Genomics">
        <title>Datura genome reveals duplications of psychoactive alkaloid biosynthetic genes and high mutation rate following tissue culture.</title>
        <authorList>
            <person name="Rajewski A."/>
            <person name="Carter-House D."/>
            <person name="Stajich J."/>
            <person name="Litt A."/>
        </authorList>
    </citation>
    <scope>NUCLEOTIDE SEQUENCE [LARGE SCALE GENOMIC DNA]</scope>
    <source>
        <strain evidence="2">AR-01</strain>
    </source>
</reference>